<keyword evidence="7" id="KW-0833">Ubl conjugation pathway</keyword>
<gene>
    <name evidence="12" type="ORF">KP79_PYT00381</name>
</gene>
<dbReference type="InterPro" id="IPR056151">
    <property type="entry name" value="Beta-prop_DCAF12"/>
</dbReference>
<organism evidence="12 13">
    <name type="scientific">Mizuhopecten yessoensis</name>
    <name type="common">Japanese scallop</name>
    <name type="synonym">Patinopecten yessoensis</name>
    <dbReference type="NCBI Taxonomy" id="6573"/>
    <lineage>
        <taxon>Eukaryota</taxon>
        <taxon>Metazoa</taxon>
        <taxon>Spiralia</taxon>
        <taxon>Lophotrochozoa</taxon>
        <taxon>Mollusca</taxon>
        <taxon>Bivalvia</taxon>
        <taxon>Autobranchia</taxon>
        <taxon>Pteriomorphia</taxon>
        <taxon>Pectinida</taxon>
        <taxon>Pectinoidea</taxon>
        <taxon>Pectinidae</taxon>
        <taxon>Mizuhopecten</taxon>
    </lineage>
</organism>
<evidence type="ECO:0000256" key="8">
    <source>
        <dbReference type="ARBA" id="ARBA00023242"/>
    </source>
</evidence>
<dbReference type="AlphaFoldDB" id="A0A210QZS2"/>
<sequence>MHDQTEVRTQDPPNSRRKLYRLSFLVNNDRPTWAGCKLKSKEFYSSEQHLNTGKNPTKDILLYTQMRQYGNQKKNPQSIVNEYIARAVPTLLVEKEFDMGNINKVFSSHWLNDRQVAFGTKCNKLMILDSLTGKLFQIPSIKSSDDSYPAESPCGIHSIALNPSGTLFATGAENTNDLAIYQLPTFDPVMVGERGHTDWIFDISWIDDEFLVTGSRDSRLCLWRVDNKEDIDQTSRLQSLQVPEYAIKGPEAVEYCDKANKVRALCYNDNRKELAVLSLNAYFYLWDVETFTAKTYRRLFHTKENVCMCVSKERTLYAVGSQSHINLVDPRCPNTLTTIISRYRGGGVRSVSFRDDVLTIGTGVGNILFFDTKAGKYLECGCGHPFTMTVGNGFLSRDENYREFFMDNSYPNAIYTHQFDSTGTRLFAAGGPLPAGLWGNYAGLWH</sequence>
<dbReference type="InterPro" id="IPR036322">
    <property type="entry name" value="WD40_repeat_dom_sf"/>
</dbReference>
<keyword evidence="6" id="KW-0677">Repeat</keyword>
<dbReference type="InterPro" id="IPR051191">
    <property type="entry name" value="DCAF12"/>
</dbReference>
<dbReference type="GO" id="GO:0080008">
    <property type="term" value="C:Cul4-RING E3 ubiquitin ligase complex"/>
    <property type="evidence" value="ECO:0007669"/>
    <property type="project" value="TreeGrafter"/>
</dbReference>
<dbReference type="InterPro" id="IPR015943">
    <property type="entry name" value="WD40/YVTN_repeat-like_dom_sf"/>
</dbReference>
<feature type="domain" description="DDB1- and CUL4-associated factor 12 beta-propeller" evidence="11">
    <location>
        <begin position="88"/>
        <end position="445"/>
    </location>
</feature>
<protein>
    <submittedName>
        <fullName evidence="12">DDB1-and CUL4-associated factor 12</fullName>
    </submittedName>
</protein>
<dbReference type="GO" id="GO:0005737">
    <property type="term" value="C:cytoplasm"/>
    <property type="evidence" value="ECO:0007669"/>
    <property type="project" value="UniProtKB-SubCell"/>
</dbReference>
<proteinExistence type="inferred from homology"/>
<dbReference type="EMBL" id="NEDP02001159">
    <property type="protein sequence ID" value="OWF54141.1"/>
    <property type="molecule type" value="Genomic_DNA"/>
</dbReference>
<dbReference type="SUPFAM" id="SSF50978">
    <property type="entry name" value="WD40 repeat-like"/>
    <property type="match status" value="1"/>
</dbReference>
<dbReference type="STRING" id="6573.A0A210QZS2"/>
<evidence type="ECO:0000256" key="10">
    <source>
        <dbReference type="PROSITE-ProRule" id="PRU00221"/>
    </source>
</evidence>
<comment type="similarity">
    <text evidence="9">Belongs to the WD repeat DCAF12 family.</text>
</comment>
<comment type="caution">
    <text evidence="12">The sequence shown here is derived from an EMBL/GenBank/DDBJ whole genome shotgun (WGS) entry which is preliminary data.</text>
</comment>
<dbReference type="GO" id="GO:0005634">
    <property type="term" value="C:nucleus"/>
    <property type="evidence" value="ECO:0007669"/>
    <property type="project" value="UniProtKB-SubCell"/>
</dbReference>
<accession>A0A210QZS2</accession>
<evidence type="ECO:0000313" key="13">
    <source>
        <dbReference type="Proteomes" id="UP000242188"/>
    </source>
</evidence>
<evidence type="ECO:0000256" key="3">
    <source>
        <dbReference type="ARBA" id="ARBA00004906"/>
    </source>
</evidence>
<keyword evidence="8" id="KW-0539">Nucleus</keyword>
<evidence type="ECO:0000256" key="6">
    <source>
        <dbReference type="ARBA" id="ARBA00022737"/>
    </source>
</evidence>
<dbReference type="Gene3D" id="2.130.10.10">
    <property type="entry name" value="YVTN repeat-like/Quinoprotein amine dehydrogenase"/>
    <property type="match status" value="2"/>
</dbReference>
<dbReference type="OrthoDB" id="9610195at2759"/>
<feature type="repeat" description="WD" evidence="10">
    <location>
        <begin position="193"/>
        <end position="233"/>
    </location>
</feature>
<dbReference type="PROSITE" id="PS50082">
    <property type="entry name" value="WD_REPEATS_2"/>
    <property type="match status" value="1"/>
</dbReference>
<evidence type="ECO:0000313" key="12">
    <source>
        <dbReference type="EMBL" id="OWF54141.1"/>
    </source>
</evidence>
<keyword evidence="13" id="KW-1185">Reference proteome</keyword>
<evidence type="ECO:0000256" key="9">
    <source>
        <dbReference type="ARBA" id="ARBA00038022"/>
    </source>
</evidence>
<comment type="pathway">
    <text evidence="3">Protein modification; protein ubiquitination.</text>
</comment>
<dbReference type="Pfam" id="PF23760">
    <property type="entry name" value="Beta-prop_DCAF12"/>
    <property type="match status" value="1"/>
</dbReference>
<evidence type="ECO:0000256" key="2">
    <source>
        <dbReference type="ARBA" id="ARBA00004496"/>
    </source>
</evidence>
<dbReference type="Proteomes" id="UP000242188">
    <property type="component" value="Unassembled WGS sequence"/>
</dbReference>
<dbReference type="PROSITE" id="PS50294">
    <property type="entry name" value="WD_REPEATS_REGION"/>
    <property type="match status" value="1"/>
</dbReference>
<name>A0A210QZS2_MIZYE</name>
<evidence type="ECO:0000256" key="7">
    <source>
        <dbReference type="ARBA" id="ARBA00022786"/>
    </source>
</evidence>
<keyword evidence="4" id="KW-0963">Cytoplasm</keyword>
<dbReference type="PANTHER" id="PTHR19860">
    <property type="entry name" value="DDB1- AND CUL4-ASSOCIATED FACTOR 12-RELATED"/>
    <property type="match status" value="1"/>
</dbReference>
<evidence type="ECO:0000259" key="11">
    <source>
        <dbReference type="Pfam" id="PF23760"/>
    </source>
</evidence>
<dbReference type="InterPro" id="IPR001680">
    <property type="entry name" value="WD40_rpt"/>
</dbReference>
<dbReference type="SMART" id="SM00320">
    <property type="entry name" value="WD40"/>
    <property type="match status" value="4"/>
</dbReference>
<dbReference type="PANTHER" id="PTHR19860:SF16">
    <property type="entry name" value="DDB1- AND CUL4-ASSOCIATED FACTOR 12"/>
    <property type="match status" value="1"/>
</dbReference>
<evidence type="ECO:0000256" key="1">
    <source>
        <dbReference type="ARBA" id="ARBA00004123"/>
    </source>
</evidence>
<reference evidence="12 13" key="1">
    <citation type="journal article" date="2017" name="Nat. Ecol. Evol.">
        <title>Scallop genome provides insights into evolution of bilaterian karyotype and development.</title>
        <authorList>
            <person name="Wang S."/>
            <person name="Zhang J."/>
            <person name="Jiao W."/>
            <person name="Li J."/>
            <person name="Xun X."/>
            <person name="Sun Y."/>
            <person name="Guo X."/>
            <person name="Huan P."/>
            <person name="Dong B."/>
            <person name="Zhang L."/>
            <person name="Hu X."/>
            <person name="Sun X."/>
            <person name="Wang J."/>
            <person name="Zhao C."/>
            <person name="Wang Y."/>
            <person name="Wang D."/>
            <person name="Huang X."/>
            <person name="Wang R."/>
            <person name="Lv J."/>
            <person name="Li Y."/>
            <person name="Zhang Z."/>
            <person name="Liu B."/>
            <person name="Lu W."/>
            <person name="Hui Y."/>
            <person name="Liang J."/>
            <person name="Zhou Z."/>
            <person name="Hou R."/>
            <person name="Li X."/>
            <person name="Liu Y."/>
            <person name="Li H."/>
            <person name="Ning X."/>
            <person name="Lin Y."/>
            <person name="Zhao L."/>
            <person name="Xing Q."/>
            <person name="Dou J."/>
            <person name="Li Y."/>
            <person name="Mao J."/>
            <person name="Guo H."/>
            <person name="Dou H."/>
            <person name="Li T."/>
            <person name="Mu C."/>
            <person name="Jiang W."/>
            <person name="Fu Q."/>
            <person name="Fu X."/>
            <person name="Miao Y."/>
            <person name="Liu J."/>
            <person name="Yu Q."/>
            <person name="Li R."/>
            <person name="Liao H."/>
            <person name="Li X."/>
            <person name="Kong Y."/>
            <person name="Jiang Z."/>
            <person name="Chourrout D."/>
            <person name="Li R."/>
            <person name="Bao Z."/>
        </authorList>
    </citation>
    <scope>NUCLEOTIDE SEQUENCE [LARGE SCALE GENOMIC DNA]</scope>
    <source>
        <strain evidence="12 13">PY_sf001</strain>
    </source>
</reference>
<evidence type="ECO:0000256" key="4">
    <source>
        <dbReference type="ARBA" id="ARBA00022490"/>
    </source>
</evidence>
<keyword evidence="5 10" id="KW-0853">WD repeat</keyword>
<evidence type="ECO:0000256" key="5">
    <source>
        <dbReference type="ARBA" id="ARBA00022574"/>
    </source>
</evidence>
<comment type="subcellular location">
    <subcellularLocation>
        <location evidence="2">Cytoplasm</location>
    </subcellularLocation>
    <subcellularLocation>
        <location evidence="1">Nucleus</location>
    </subcellularLocation>
</comment>